<evidence type="ECO:0000256" key="7">
    <source>
        <dbReference type="ARBA" id="ARBA00023065"/>
    </source>
</evidence>
<reference evidence="12" key="1">
    <citation type="submission" date="2025-08" db="UniProtKB">
        <authorList>
            <consortium name="Ensembl"/>
        </authorList>
    </citation>
    <scope>IDENTIFICATION</scope>
</reference>
<dbReference type="AlphaFoldDB" id="A0A8D0KP58"/>
<dbReference type="InterPro" id="IPR008689">
    <property type="entry name" value="ATP_synth_F0_dsu_mt"/>
</dbReference>
<keyword evidence="8 10" id="KW-0496">Mitochondrion</keyword>
<proteinExistence type="inferred from homology"/>
<dbReference type="GeneTree" id="ENSGT00390000003582"/>
<dbReference type="Proteomes" id="UP000694421">
    <property type="component" value="Unplaced"/>
</dbReference>
<evidence type="ECO:0000256" key="8">
    <source>
        <dbReference type="ARBA" id="ARBA00023128"/>
    </source>
</evidence>
<keyword evidence="11" id="KW-0175">Coiled coil</keyword>
<evidence type="ECO:0000256" key="5">
    <source>
        <dbReference type="ARBA" id="ARBA00022781"/>
    </source>
</evidence>
<evidence type="ECO:0000256" key="1">
    <source>
        <dbReference type="ARBA" id="ARBA00004273"/>
    </source>
</evidence>
<evidence type="ECO:0000256" key="9">
    <source>
        <dbReference type="ARBA" id="ARBA00023136"/>
    </source>
</evidence>
<evidence type="ECO:0000256" key="6">
    <source>
        <dbReference type="ARBA" id="ARBA00022792"/>
    </source>
</evidence>
<evidence type="ECO:0000313" key="13">
    <source>
        <dbReference type="Proteomes" id="UP000694421"/>
    </source>
</evidence>
<dbReference type="Ensembl" id="ENSSMRT00000035311.1">
    <property type="protein sequence ID" value="ENSSMRP00000030270.1"/>
    <property type="gene ID" value="ENSSMRG00000023211.1"/>
</dbReference>
<dbReference type="Pfam" id="PF05873">
    <property type="entry name" value="Mt_ATP-synt_D"/>
    <property type="match status" value="1"/>
</dbReference>
<evidence type="ECO:0000256" key="11">
    <source>
        <dbReference type="SAM" id="Coils"/>
    </source>
</evidence>
<dbReference type="GO" id="GO:0045259">
    <property type="term" value="C:proton-transporting ATP synthase complex"/>
    <property type="evidence" value="ECO:0007669"/>
    <property type="project" value="UniProtKB-KW"/>
</dbReference>
<comment type="function">
    <text evidence="10">Mitochondrial membrane ATP synthase (F(1)F(0) ATP synthase or Complex V) produces ATP from ADP in the presence of a proton gradient across the membrane which is generated by electron transport complexes of the respiratory chain. F-type ATPases consist of two structural domains, F(1) - containing the extramembraneous catalytic core, and F(0) - containing the membrane proton channel, linked together by a central stalk and a peripheral stalk. During catalysis, ATP synthesis in the catalytic domain of F(1) is coupled via a rotary mechanism of the central stalk subunits to proton translocation.</text>
</comment>
<sequence length="161" mass="18516">MAGRKAALKAIDWLAFAERVPPNQKAMFNAFKTRSDAVAGKLAALPETPPAIDWAYYRKVIAKPGMVDEFENKFKALKIPEPVDTQSAKIAEEEKEASKQTAEFIKASNARIAEYQEQIQKFKNMIPFELMTLDDFYEAFPETKPDTEKYPFWPHRPLNEW</sequence>
<dbReference type="GO" id="GO:0005743">
    <property type="term" value="C:mitochondrial inner membrane"/>
    <property type="evidence" value="ECO:0007669"/>
    <property type="project" value="UniProtKB-SubCell"/>
</dbReference>
<dbReference type="OMA" id="VSKGRWA"/>
<dbReference type="Gene3D" id="6.10.280.70">
    <property type="match status" value="1"/>
</dbReference>
<reference evidence="12" key="2">
    <citation type="submission" date="2025-09" db="UniProtKB">
        <authorList>
            <consortium name="Ensembl"/>
        </authorList>
    </citation>
    <scope>IDENTIFICATION</scope>
</reference>
<evidence type="ECO:0000256" key="10">
    <source>
        <dbReference type="PIRNR" id="PIRNR005514"/>
    </source>
</evidence>
<organism evidence="12 13">
    <name type="scientific">Salvator merianae</name>
    <name type="common">Argentine black and white tegu</name>
    <name type="synonym">Tupinambis merianae</name>
    <dbReference type="NCBI Taxonomy" id="96440"/>
    <lineage>
        <taxon>Eukaryota</taxon>
        <taxon>Metazoa</taxon>
        <taxon>Chordata</taxon>
        <taxon>Craniata</taxon>
        <taxon>Vertebrata</taxon>
        <taxon>Euteleostomi</taxon>
        <taxon>Lepidosauria</taxon>
        <taxon>Squamata</taxon>
        <taxon>Bifurcata</taxon>
        <taxon>Unidentata</taxon>
        <taxon>Episquamata</taxon>
        <taxon>Laterata</taxon>
        <taxon>Teiioidea</taxon>
        <taxon>Teiidae</taxon>
        <taxon>Salvator</taxon>
    </lineage>
</organism>
<name>A0A8D0KP58_SALMN</name>
<evidence type="ECO:0000256" key="2">
    <source>
        <dbReference type="ARBA" id="ARBA00006842"/>
    </source>
</evidence>
<keyword evidence="6 10" id="KW-0999">Mitochondrion inner membrane</keyword>
<dbReference type="GO" id="GO:0042776">
    <property type="term" value="P:proton motive force-driven mitochondrial ATP synthesis"/>
    <property type="evidence" value="ECO:0007669"/>
    <property type="project" value="Ensembl"/>
</dbReference>
<keyword evidence="4" id="KW-0138">CF(0)</keyword>
<comment type="similarity">
    <text evidence="2 10">Belongs to the ATPase d subunit family.</text>
</comment>
<keyword evidence="3 10" id="KW-0813">Transport</keyword>
<dbReference type="InterPro" id="IPR036228">
    <property type="entry name" value="ATP_synth_F0_dsu_sf_mt"/>
</dbReference>
<evidence type="ECO:0000256" key="4">
    <source>
        <dbReference type="ARBA" id="ARBA00022547"/>
    </source>
</evidence>
<keyword evidence="5 10" id="KW-0375">Hydrogen ion transport</keyword>
<dbReference type="PIRSF" id="PIRSF005514">
    <property type="entry name" value="ATPase_F0_D_mt"/>
    <property type="match status" value="1"/>
</dbReference>
<evidence type="ECO:0000256" key="3">
    <source>
        <dbReference type="ARBA" id="ARBA00022448"/>
    </source>
</evidence>
<protein>
    <recommendedName>
        <fullName evidence="10">ATP synthase subunit d, mitochondrial</fullName>
    </recommendedName>
</protein>
<dbReference type="GO" id="GO:0046933">
    <property type="term" value="F:proton-transporting ATP synthase activity, rotational mechanism"/>
    <property type="evidence" value="ECO:0007669"/>
    <property type="project" value="Ensembl"/>
</dbReference>
<accession>A0A8D0KP58</accession>
<feature type="coiled-coil region" evidence="11">
    <location>
        <begin position="83"/>
        <end position="125"/>
    </location>
</feature>
<keyword evidence="7 10" id="KW-0406">Ion transport</keyword>
<keyword evidence="13" id="KW-1185">Reference proteome</keyword>
<dbReference type="PANTHER" id="PTHR12700">
    <property type="entry name" value="ATP SYNTHASE SUBUNIT D, MITOCHONDRIAL"/>
    <property type="match status" value="1"/>
</dbReference>
<comment type="subcellular location">
    <subcellularLocation>
        <location evidence="1 10">Mitochondrion inner membrane</location>
    </subcellularLocation>
</comment>
<evidence type="ECO:0000313" key="12">
    <source>
        <dbReference type="Ensembl" id="ENSSMRP00000030270.1"/>
    </source>
</evidence>
<dbReference type="SUPFAM" id="SSF161065">
    <property type="entry name" value="ATP synthase D chain-like"/>
    <property type="match status" value="1"/>
</dbReference>
<keyword evidence="9 10" id="KW-0472">Membrane</keyword>